<evidence type="ECO:0000313" key="2">
    <source>
        <dbReference type="EMBL" id="TDZ78077.1"/>
    </source>
</evidence>
<feature type="transmembrane region" description="Helical" evidence="1">
    <location>
        <begin position="12"/>
        <end position="35"/>
    </location>
</feature>
<keyword evidence="1" id="KW-1133">Transmembrane helix</keyword>
<sequence length="239" mass="26153">MSPTLDTVLTIAGFVAVLIGVGVVVSVAPFAMLMGDAVHKDSPAIQSYLVVVAVILPPVLVVTEYLIGIVLAWRNPGITFYYPWITLAIGGASWWAIATVIDTWFENAKLNVTPRRRDVVKRYAVQGTIHNLADSEIDELDGLRLDDGLGWRDRTALTPTVTSRRERAIPRDLFQAKHRTFTVRADKGLPPGWRIERSEIAGEAAGPGGGTQYVFIAPDGQTPTFRQLVERGFLEEASA</sequence>
<feature type="transmembrane region" description="Helical" evidence="1">
    <location>
        <begin position="47"/>
        <end position="74"/>
    </location>
</feature>
<dbReference type="Proteomes" id="UP000295117">
    <property type="component" value="Unassembled WGS sequence"/>
</dbReference>
<protein>
    <submittedName>
        <fullName evidence="2">Uncharacterized protein</fullName>
    </submittedName>
</protein>
<evidence type="ECO:0000313" key="3">
    <source>
        <dbReference type="Proteomes" id="UP000295117"/>
    </source>
</evidence>
<organism evidence="2 3">
    <name type="scientific">Mycobacteroides salmoniphilum</name>
    <dbReference type="NCBI Taxonomy" id="404941"/>
    <lineage>
        <taxon>Bacteria</taxon>
        <taxon>Bacillati</taxon>
        <taxon>Actinomycetota</taxon>
        <taxon>Actinomycetes</taxon>
        <taxon>Mycobacteriales</taxon>
        <taxon>Mycobacteriaceae</taxon>
        <taxon>Mycobacteroides</taxon>
    </lineage>
</organism>
<proteinExistence type="predicted"/>
<evidence type="ECO:0000256" key="1">
    <source>
        <dbReference type="SAM" id="Phobius"/>
    </source>
</evidence>
<name>A0A4R8RU79_9MYCO</name>
<reference evidence="2 3" key="1">
    <citation type="journal article" date="2019" name="Sci. Rep.">
        <title>Extended insight into the Mycobacterium chelonae-abscessus complex through whole genome sequencing of Mycobacterium salmoniphilum outbreak and Mycobacterium salmoniphilum-like strains.</title>
        <authorList>
            <person name="Behra P.R.K."/>
            <person name="Das S."/>
            <person name="Pettersson B.M.F."/>
            <person name="Shirreff L."/>
            <person name="DuCote T."/>
            <person name="Jacobsson K.G."/>
            <person name="Ennis D.G."/>
            <person name="Kirsebom L.A."/>
        </authorList>
    </citation>
    <scope>NUCLEOTIDE SEQUENCE [LARGE SCALE GENOMIC DNA]</scope>
    <source>
        <strain evidence="2 3">DE 4585</strain>
    </source>
</reference>
<dbReference type="RefSeq" id="WP_134072906.1">
    <property type="nucleotide sequence ID" value="NZ_PECH01000009.1"/>
</dbReference>
<dbReference type="AlphaFoldDB" id="A0A4R8RU79"/>
<dbReference type="EMBL" id="PECH01000009">
    <property type="protein sequence ID" value="TDZ78077.1"/>
    <property type="molecule type" value="Genomic_DNA"/>
</dbReference>
<gene>
    <name evidence="2" type="ORF">DE4585_03913</name>
</gene>
<comment type="caution">
    <text evidence="2">The sequence shown here is derived from an EMBL/GenBank/DDBJ whole genome shotgun (WGS) entry which is preliminary data.</text>
</comment>
<keyword evidence="1" id="KW-0472">Membrane</keyword>
<feature type="transmembrane region" description="Helical" evidence="1">
    <location>
        <begin position="80"/>
        <end position="105"/>
    </location>
</feature>
<accession>A0A4R8RU79</accession>
<keyword evidence="1" id="KW-0812">Transmembrane</keyword>